<dbReference type="InterPro" id="IPR050883">
    <property type="entry name" value="PNGase"/>
</dbReference>
<protein>
    <submittedName>
        <fullName evidence="5">Carbohydrate binding</fullName>
    </submittedName>
</protein>
<dbReference type="GO" id="GO:0000224">
    <property type="term" value="F:peptide-N4-(N-acetyl-beta-glucosaminyl)asparagine amidase activity"/>
    <property type="evidence" value="ECO:0007669"/>
    <property type="project" value="TreeGrafter"/>
</dbReference>
<dbReference type="Pfam" id="PF00400">
    <property type="entry name" value="WD40"/>
    <property type="match status" value="2"/>
</dbReference>
<feature type="domain" description="Glycosyl hydrolase family 92 N-terminal" evidence="4">
    <location>
        <begin position="376"/>
        <end position="619"/>
    </location>
</feature>
<feature type="compositionally biased region" description="Basic and acidic residues" evidence="2">
    <location>
        <begin position="363"/>
        <end position="373"/>
    </location>
</feature>
<dbReference type="GO" id="GO:0006516">
    <property type="term" value="P:glycoprotein catabolic process"/>
    <property type="evidence" value="ECO:0007669"/>
    <property type="project" value="TreeGrafter"/>
</dbReference>
<dbReference type="Gene3D" id="3.30.2080.10">
    <property type="entry name" value="GH92 mannosidase domain"/>
    <property type="match status" value="1"/>
</dbReference>
<dbReference type="FunFam" id="1.20.1050.60:FF:000002">
    <property type="entry name" value="Glycosyl hydrolase family 92"/>
    <property type="match status" value="1"/>
</dbReference>
<dbReference type="EMBL" id="JYNV01000289">
    <property type="protein sequence ID" value="KZM19945.1"/>
    <property type="molecule type" value="Genomic_DNA"/>
</dbReference>
<evidence type="ECO:0000313" key="5">
    <source>
        <dbReference type="EMBL" id="KZM19945.1"/>
    </source>
</evidence>
<dbReference type="SUPFAM" id="SSF50978">
    <property type="entry name" value="WD40 repeat-like"/>
    <property type="match status" value="1"/>
</dbReference>
<sequence length="1216" mass="134149">MASQISSSDVGLPPNSYIYRIISTAPRLDPLSYSKTDQLAIISSDDSLRYIDPATLNVNGVVKTVNNSVTCLERANDAPSNVIATAGRDGLIRFWDNRSRQKVLEIQSPNKLVSSLVCDAQKNFVAAGIENPDDGPHESPVYVWDQRNTSAPLRSFFESHTDTVTSLQLHPTLPTLLLSSSTDGLVNIFDTSQSEEEDALYQVINHGSAIAHAGFMYPSTDIFALGTDETMSFYALQSQEEEEEEPTPKAFGDVREPLGWKHSERRLDLVPVCKGVGGPLQYEYDIAKSVRLSSAHGEEVVRDLFTDTHSQTTYTVGEDGHVRAWKTEASTDETMVVDEEADTRKKDKKDRKEKRKEKKEKKDKKSQMHEAKRPTSHVFPGATLPFGMAKAGADTSGGENQGGFASDTSPIYGFSHMHDSGTGGSASLGNFPIFAQAGCPNDDINACKYAQWQRAQPRQEGSVNARPGYFDITLTSNIRTEMTVTNHTALCRLTFPATPVTANTTLNPHILVELADLPRTRSEANITVYPDSGRITGGGRFSPSFGSGTYQSYFCLDFHGAKVKDVGVWSNSRASKQAQSLKIKPGDERQTPSDTPAGGWVQFEKPEAANQILARVGMSFISEAQACSNAEREIATGDFDSVVAVAEAAWKSKFSVITLKDGGVSEVLLKAFWSGVYRSMISPQDYTGENPFWEDGEPYYDSFYCIWDSFRSIHPLLTILDPHSQTLMVRSLLSIYKHTGYLPDCRMSHCKGFTQGGSNADIVIVDAYLKNISAGIDWTFAYEAIVKDAEIEPPDWNLEGRGGLASWKSLGYIPTENLDTDGTGLETRSISRTVDVVNGQDTGFEGFLQPRYMNGTFGYQDPIFCSPLLNFTGCYLNPSGRETYEGPIWMYSFYAPGDMASLITTLGGTDTFVKRLDWLHESGVLYVGDEQSFLNLFLYHYAGRPGKSAQRAHQYIPSLFNDTISGIPGNDDSGAMGSFEALVMMGLYPNAGQDVYFITPPFFEEVNILNQQTGKTATVRNINFDPAFESIYVQSATLNGQPYTKNWLTHGFFLGGGVLELTLGPQESDWGTRPEDVPPSLGPFGNVTGMNELDRRWTESGHGRNIEHDQYDNELERSFCISVYFSLLFLRSVLPYFIMIKNVDTHAKPTKAAEIKQLWYPMLVTQGVILQPVSTGPKAGRSNVRIADSQHHSVSNNDSGRHRIGANTRVAINQGS</sequence>
<feature type="region of interest" description="Disordered" evidence="2">
    <location>
        <begin position="334"/>
        <end position="407"/>
    </location>
</feature>
<feature type="repeat" description="WD" evidence="1">
    <location>
        <begin position="157"/>
        <end position="199"/>
    </location>
</feature>
<dbReference type="Proteomes" id="UP000076837">
    <property type="component" value="Unassembled WGS sequence"/>
</dbReference>
<dbReference type="GO" id="GO:0005975">
    <property type="term" value="P:carbohydrate metabolic process"/>
    <property type="evidence" value="ECO:0007669"/>
    <property type="project" value="InterPro"/>
</dbReference>
<organism evidence="5 6">
    <name type="scientific">Didymella rabiei</name>
    <name type="common">Chickpea ascochyta blight fungus</name>
    <name type="synonym">Mycosphaerella rabiei</name>
    <dbReference type="NCBI Taxonomy" id="5454"/>
    <lineage>
        <taxon>Eukaryota</taxon>
        <taxon>Fungi</taxon>
        <taxon>Dikarya</taxon>
        <taxon>Ascomycota</taxon>
        <taxon>Pezizomycotina</taxon>
        <taxon>Dothideomycetes</taxon>
        <taxon>Pleosporomycetidae</taxon>
        <taxon>Pleosporales</taxon>
        <taxon>Pleosporineae</taxon>
        <taxon>Didymellaceae</taxon>
        <taxon>Ascochyta</taxon>
    </lineage>
</organism>
<feature type="domain" description="Glycosyl hydrolase family 92" evidence="3">
    <location>
        <begin position="845"/>
        <end position="1065"/>
    </location>
</feature>
<dbReference type="SUPFAM" id="SSF48208">
    <property type="entry name" value="Six-hairpin glycosidases"/>
    <property type="match status" value="1"/>
</dbReference>
<dbReference type="InterPro" id="IPR041371">
    <property type="entry name" value="GH92_N"/>
</dbReference>
<dbReference type="Gene3D" id="1.20.1050.60">
    <property type="entry name" value="alpha-1,2-mannosidase"/>
    <property type="match status" value="1"/>
</dbReference>
<keyword evidence="6" id="KW-1185">Reference proteome</keyword>
<dbReference type="InterPro" id="IPR012939">
    <property type="entry name" value="Glyco_hydro_92"/>
</dbReference>
<dbReference type="GO" id="GO:0005634">
    <property type="term" value="C:nucleus"/>
    <property type="evidence" value="ECO:0007669"/>
    <property type="project" value="TreeGrafter"/>
</dbReference>
<dbReference type="Gene3D" id="2.70.98.10">
    <property type="match status" value="1"/>
</dbReference>
<dbReference type="STRING" id="5454.A0A162YBZ7"/>
<dbReference type="Pfam" id="PF17678">
    <property type="entry name" value="Glyco_hydro_92N"/>
    <property type="match status" value="1"/>
</dbReference>
<dbReference type="PROSITE" id="PS50294">
    <property type="entry name" value="WD_REPEATS_REGION"/>
    <property type="match status" value="1"/>
</dbReference>
<dbReference type="AlphaFoldDB" id="A0A162YBZ7"/>
<keyword evidence="1" id="KW-0853">WD repeat</keyword>
<evidence type="ECO:0000259" key="4">
    <source>
        <dbReference type="Pfam" id="PF17678"/>
    </source>
</evidence>
<dbReference type="PROSITE" id="PS50082">
    <property type="entry name" value="WD_REPEATS_2"/>
    <property type="match status" value="2"/>
</dbReference>
<dbReference type="PANTHER" id="PTHR12143:SF42">
    <property type="entry name" value="PUTATIVE SUBFAMILY (AFU_ORTHOLOGUE AFUA_6G13760)-RELATED"/>
    <property type="match status" value="1"/>
</dbReference>
<dbReference type="InterPro" id="IPR036322">
    <property type="entry name" value="WD40_repeat_dom_sf"/>
</dbReference>
<dbReference type="GO" id="GO:0030246">
    <property type="term" value="F:carbohydrate binding"/>
    <property type="evidence" value="ECO:0007669"/>
    <property type="project" value="InterPro"/>
</dbReference>
<comment type="caution">
    <text evidence="5">The sequence shown here is derived from an EMBL/GenBank/DDBJ whole genome shotgun (WGS) entry which is preliminary data.</text>
</comment>
<feature type="region of interest" description="Disordered" evidence="2">
    <location>
        <begin position="578"/>
        <end position="600"/>
    </location>
</feature>
<dbReference type="InterPro" id="IPR008928">
    <property type="entry name" value="6-hairpin_glycosidase_sf"/>
</dbReference>
<evidence type="ECO:0000313" key="6">
    <source>
        <dbReference type="Proteomes" id="UP000076837"/>
    </source>
</evidence>
<feature type="repeat" description="WD" evidence="1">
    <location>
        <begin position="62"/>
        <end position="105"/>
    </location>
</feature>
<dbReference type="InterPro" id="IPR014718">
    <property type="entry name" value="GH-type_carb-bd"/>
</dbReference>
<feature type="domain" description="Glycosyl hydrolase family 92" evidence="3">
    <location>
        <begin position="625"/>
        <end position="836"/>
    </location>
</feature>
<evidence type="ECO:0000256" key="1">
    <source>
        <dbReference type="PROSITE-ProRule" id="PRU00221"/>
    </source>
</evidence>
<reference evidence="5 6" key="1">
    <citation type="journal article" date="2016" name="Sci. Rep.">
        <title>Draft genome sequencing and secretome analysis of fungal phytopathogen Ascochyta rabiei provides insight into the necrotrophic effector repertoire.</title>
        <authorList>
            <person name="Verma S."/>
            <person name="Gazara R.K."/>
            <person name="Nizam S."/>
            <person name="Parween S."/>
            <person name="Chattopadhyay D."/>
            <person name="Verma P.K."/>
        </authorList>
    </citation>
    <scope>NUCLEOTIDE SEQUENCE [LARGE SCALE GENOMIC DNA]</scope>
    <source>
        <strain evidence="5 6">ArDII</strain>
    </source>
</reference>
<name>A0A162YBZ7_DIDRA</name>
<feature type="compositionally biased region" description="Basic residues" evidence="2">
    <location>
        <begin position="346"/>
        <end position="362"/>
    </location>
</feature>
<evidence type="ECO:0000256" key="2">
    <source>
        <dbReference type="SAM" id="MobiDB-lite"/>
    </source>
</evidence>
<dbReference type="InterPro" id="IPR001680">
    <property type="entry name" value="WD40_rpt"/>
</dbReference>
<dbReference type="Pfam" id="PF07971">
    <property type="entry name" value="Glyco_hydro_92"/>
    <property type="match status" value="2"/>
</dbReference>
<evidence type="ECO:0000259" key="3">
    <source>
        <dbReference type="Pfam" id="PF07971"/>
    </source>
</evidence>
<dbReference type="FunFam" id="3.30.2080.10:FF:000001">
    <property type="entry name" value="Alpha-1,2-mannosidase subfamily"/>
    <property type="match status" value="1"/>
</dbReference>
<dbReference type="Gene3D" id="2.130.10.10">
    <property type="entry name" value="YVTN repeat-like/Quinoprotein amine dehydrogenase"/>
    <property type="match status" value="1"/>
</dbReference>
<dbReference type="SMART" id="SM00320">
    <property type="entry name" value="WD40"/>
    <property type="match status" value="5"/>
</dbReference>
<accession>A0A162YBZ7</accession>
<gene>
    <name evidence="5" type="ORF">ST47_g8921</name>
</gene>
<proteinExistence type="predicted"/>
<dbReference type="GO" id="GO:0005829">
    <property type="term" value="C:cytosol"/>
    <property type="evidence" value="ECO:0007669"/>
    <property type="project" value="TreeGrafter"/>
</dbReference>
<dbReference type="PANTHER" id="PTHR12143">
    <property type="entry name" value="PEPTIDE N-GLYCANASE PNGASE -RELATED"/>
    <property type="match status" value="1"/>
</dbReference>
<dbReference type="InterPro" id="IPR015943">
    <property type="entry name" value="WD40/YVTN_repeat-like_dom_sf"/>
</dbReference>